<dbReference type="PANTHER" id="PTHR11571">
    <property type="entry name" value="GLUTATHIONE S-TRANSFERASE"/>
    <property type="match status" value="1"/>
</dbReference>
<gene>
    <name evidence="3" type="ORF">GCM10010994_48470</name>
</gene>
<dbReference type="SUPFAM" id="SSF52833">
    <property type="entry name" value="Thioredoxin-like"/>
    <property type="match status" value="1"/>
</dbReference>
<dbReference type="CDD" id="cd03039">
    <property type="entry name" value="GST_N_Sigma_like"/>
    <property type="match status" value="1"/>
</dbReference>
<feature type="domain" description="GST C-terminal" evidence="2">
    <location>
        <begin position="96"/>
        <end position="237"/>
    </location>
</feature>
<evidence type="ECO:0000313" key="4">
    <source>
        <dbReference type="Proteomes" id="UP000637002"/>
    </source>
</evidence>
<dbReference type="InterPro" id="IPR036282">
    <property type="entry name" value="Glutathione-S-Trfase_C_sf"/>
</dbReference>
<protein>
    <submittedName>
        <fullName evidence="3">Glutathione transferase</fullName>
    </submittedName>
</protein>
<dbReference type="InterPro" id="IPR004045">
    <property type="entry name" value="Glutathione_S-Trfase_N"/>
</dbReference>
<dbReference type="GO" id="GO:0006749">
    <property type="term" value="P:glutathione metabolic process"/>
    <property type="evidence" value="ECO:0007669"/>
    <property type="project" value="TreeGrafter"/>
</dbReference>
<comment type="caution">
    <text evidence="3">The sequence shown here is derived from an EMBL/GenBank/DDBJ whole genome shotgun (WGS) entry which is preliminary data.</text>
</comment>
<name>A0A916UTZ1_9HYPH</name>
<reference evidence="3" key="2">
    <citation type="submission" date="2020-09" db="EMBL/GenBank/DDBJ databases">
        <authorList>
            <person name="Sun Q."/>
            <person name="Zhou Y."/>
        </authorList>
    </citation>
    <scope>NUCLEOTIDE SEQUENCE</scope>
    <source>
        <strain evidence="3">CGMCC 1.12919</strain>
    </source>
</reference>
<evidence type="ECO:0000259" key="1">
    <source>
        <dbReference type="PROSITE" id="PS50404"/>
    </source>
</evidence>
<dbReference type="FunFam" id="1.20.1050.10:FF:000051">
    <property type="entry name" value="Glutathione S-transferase"/>
    <property type="match status" value="1"/>
</dbReference>
<dbReference type="CDD" id="cd03192">
    <property type="entry name" value="GST_C_Sigma_like"/>
    <property type="match status" value="1"/>
</dbReference>
<dbReference type="SUPFAM" id="SSF47616">
    <property type="entry name" value="GST C-terminal domain-like"/>
    <property type="match status" value="1"/>
</dbReference>
<dbReference type="AlphaFoldDB" id="A0A916UTZ1"/>
<dbReference type="Gene3D" id="1.20.1050.10">
    <property type="match status" value="1"/>
</dbReference>
<keyword evidence="3" id="KW-0808">Transferase</keyword>
<dbReference type="GO" id="GO:0004364">
    <property type="term" value="F:glutathione transferase activity"/>
    <property type="evidence" value="ECO:0007669"/>
    <property type="project" value="TreeGrafter"/>
</dbReference>
<dbReference type="Pfam" id="PF14497">
    <property type="entry name" value="GST_C_3"/>
    <property type="match status" value="1"/>
</dbReference>
<dbReference type="RefSeq" id="WP_188611752.1">
    <property type="nucleotide sequence ID" value="NZ_BMGG01000009.1"/>
</dbReference>
<dbReference type="InterPro" id="IPR010987">
    <property type="entry name" value="Glutathione-S-Trfase_C-like"/>
</dbReference>
<dbReference type="Proteomes" id="UP000637002">
    <property type="component" value="Unassembled WGS sequence"/>
</dbReference>
<dbReference type="EMBL" id="BMGG01000009">
    <property type="protein sequence ID" value="GGC84881.1"/>
    <property type="molecule type" value="Genomic_DNA"/>
</dbReference>
<keyword evidence="4" id="KW-1185">Reference proteome</keyword>
<reference evidence="3" key="1">
    <citation type="journal article" date="2014" name="Int. J. Syst. Evol. Microbiol.">
        <title>Complete genome sequence of Corynebacterium casei LMG S-19264T (=DSM 44701T), isolated from a smear-ripened cheese.</title>
        <authorList>
            <consortium name="US DOE Joint Genome Institute (JGI-PGF)"/>
            <person name="Walter F."/>
            <person name="Albersmeier A."/>
            <person name="Kalinowski J."/>
            <person name="Ruckert C."/>
        </authorList>
    </citation>
    <scope>NUCLEOTIDE SEQUENCE</scope>
    <source>
        <strain evidence="3">CGMCC 1.12919</strain>
    </source>
</reference>
<feature type="domain" description="GST N-terminal" evidence="1">
    <location>
        <begin position="1"/>
        <end position="87"/>
    </location>
</feature>
<evidence type="ECO:0000259" key="2">
    <source>
        <dbReference type="PROSITE" id="PS50405"/>
    </source>
</evidence>
<dbReference type="InterPro" id="IPR004046">
    <property type="entry name" value="GST_C"/>
</dbReference>
<dbReference type="PROSITE" id="PS50405">
    <property type="entry name" value="GST_CTER"/>
    <property type="match status" value="1"/>
</dbReference>
<dbReference type="InterPro" id="IPR050213">
    <property type="entry name" value="GST_superfamily"/>
</dbReference>
<accession>A0A916UTZ1</accession>
<sequence>MPYELYYWPNIQGRGEFVRLALEAAAAPYVDVARSGRRGMDEMLGLMQGADLATPPFAPPFLRDGDLVIGQTAAILLHLGGKLGLAPADEAGRLWTHQIQLTVTDLVAEAHDSHHPIAVGLYYEDQRKEAKRRAQDFCRERMPKFLGWLERVLGQNPAGDSHLVGADLTYADLSLFQIVQGLTYAFPQAAQRTLAETPRVAALAARVKGIPAVAAYLASPRRIPLNEEGIFRHYPELDG</sequence>
<dbReference type="PROSITE" id="PS50404">
    <property type="entry name" value="GST_NTER"/>
    <property type="match status" value="1"/>
</dbReference>
<dbReference type="Gene3D" id="3.40.30.10">
    <property type="entry name" value="Glutaredoxin"/>
    <property type="match status" value="1"/>
</dbReference>
<dbReference type="InterPro" id="IPR036249">
    <property type="entry name" value="Thioredoxin-like_sf"/>
</dbReference>
<organism evidence="3 4">
    <name type="scientific">Chelatococcus reniformis</name>
    <dbReference type="NCBI Taxonomy" id="1494448"/>
    <lineage>
        <taxon>Bacteria</taxon>
        <taxon>Pseudomonadati</taxon>
        <taxon>Pseudomonadota</taxon>
        <taxon>Alphaproteobacteria</taxon>
        <taxon>Hyphomicrobiales</taxon>
        <taxon>Chelatococcaceae</taxon>
        <taxon>Chelatococcus</taxon>
    </lineage>
</organism>
<dbReference type="PANTHER" id="PTHR11571:SF263">
    <property type="entry name" value="GLUTATHIONE S-TRANSFERASE"/>
    <property type="match status" value="1"/>
</dbReference>
<evidence type="ECO:0000313" key="3">
    <source>
        <dbReference type="EMBL" id="GGC84881.1"/>
    </source>
</evidence>
<proteinExistence type="predicted"/>